<dbReference type="Gene3D" id="3.30.750.24">
    <property type="entry name" value="STAS domain"/>
    <property type="match status" value="1"/>
</dbReference>
<dbReference type="InterPro" id="IPR002645">
    <property type="entry name" value="STAS_dom"/>
</dbReference>
<dbReference type="Proteomes" id="UP000440224">
    <property type="component" value="Unassembled WGS sequence"/>
</dbReference>
<dbReference type="EMBL" id="WJIE01000006">
    <property type="protein sequence ID" value="MRG94582.1"/>
    <property type="molecule type" value="Genomic_DNA"/>
</dbReference>
<evidence type="ECO:0000256" key="1">
    <source>
        <dbReference type="SAM" id="Coils"/>
    </source>
</evidence>
<evidence type="ECO:0000313" key="3">
    <source>
        <dbReference type="EMBL" id="MRG94582.1"/>
    </source>
</evidence>
<keyword evidence="1" id="KW-0175">Coiled coil</keyword>
<comment type="caution">
    <text evidence="3">The sequence shown here is derived from an EMBL/GenBank/DDBJ whole genome shotgun (WGS) entry which is preliminary data.</text>
</comment>
<protein>
    <submittedName>
        <fullName evidence="3">STAS domain-containing protein</fullName>
    </submittedName>
</protein>
<dbReference type="PROSITE" id="PS50801">
    <property type="entry name" value="STAS"/>
    <property type="match status" value="1"/>
</dbReference>
<feature type="coiled-coil region" evidence="1">
    <location>
        <begin position="40"/>
        <end position="113"/>
    </location>
</feature>
<dbReference type="CDD" id="cd07041">
    <property type="entry name" value="STAS_RsbR_RsbS_like"/>
    <property type="match status" value="1"/>
</dbReference>
<evidence type="ECO:0000259" key="2">
    <source>
        <dbReference type="PROSITE" id="PS50801"/>
    </source>
</evidence>
<dbReference type="SUPFAM" id="SSF52091">
    <property type="entry name" value="SpoIIaa-like"/>
    <property type="match status" value="1"/>
</dbReference>
<dbReference type="OrthoDB" id="9800154at2"/>
<feature type="domain" description="STAS" evidence="2">
    <location>
        <begin position="118"/>
        <end position="229"/>
    </location>
</feature>
<name>A0A6N7PQX1_9BACT</name>
<dbReference type="InterPro" id="IPR051932">
    <property type="entry name" value="Bact_StressResp_Reg"/>
</dbReference>
<evidence type="ECO:0000313" key="4">
    <source>
        <dbReference type="Proteomes" id="UP000440224"/>
    </source>
</evidence>
<keyword evidence="4" id="KW-1185">Reference proteome</keyword>
<dbReference type="InterPro" id="IPR036513">
    <property type="entry name" value="STAS_dom_sf"/>
</dbReference>
<dbReference type="PANTHER" id="PTHR33745">
    <property type="entry name" value="RSBT ANTAGONIST PROTEIN RSBS-RELATED"/>
    <property type="match status" value="1"/>
</dbReference>
<dbReference type="Pfam" id="PF01740">
    <property type="entry name" value="STAS"/>
    <property type="match status" value="1"/>
</dbReference>
<reference evidence="3 4" key="1">
    <citation type="submission" date="2019-10" db="EMBL/GenBank/DDBJ databases">
        <title>A soil myxobacterium in the family Polyangiaceae.</title>
        <authorList>
            <person name="Li Y."/>
            <person name="Wang J."/>
        </authorList>
    </citation>
    <scope>NUCLEOTIDE SEQUENCE [LARGE SCALE GENOMIC DNA]</scope>
    <source>
        <strain evidence="3 4">DSM 14734</strain>
    </source>
</reference>
<proteinExistence type="predicted"/>
<organism evidence="3 4">
    <name type="scientific">Polyangium spumosum</name>
    <dbReference type="NCBI Taxonomy" id="889282"/>
    <lineage>
        <taxon>Bacteria</taxon>
        <taxon>Pseudomonadati</taxon>
        <taxon>Myxococcota</taxon>
        <taxon>Polyangia</taxon>
        <taxon>Polyangiales</taxon>
        <taxon>Polyangiaceae</taxon>
        <taxon>Polyangium</taxon>
    </lineage>
</organism>
<accession>A0A6N7PQX1</accession>
<gene>
    <name evidence="3" type="ORF">GF068_22065</name>
</gene>
<dbReference type="AlphaFoldDB" id="A0A6N7PQX1"/>
<sequence>MRCDPCVLRFDEGMSLPLEQLGERLAPCESCDVVKRSPEVRHLLERHNELSRALRKAEQQARRWENRYRELEEATQEQDARIGTLERIQETGMSELEAELRTKIALIEEQRRAIHLLSVPLLHVGPRALAIPLIGVLDDERAARLTERLLQAICEKAIRFTVVDLTGVESLDERTACHLGQLFQAVRLLGGAVVITGVQGDVARAMIREGIDLTGVRIERHLRDALRWCQQKEREGSSR</sequence>